<dbReference type="Proteomes" id="UP000626109">
    <property type="component" value="Unassembled WGS sequence"/>
</dbReference>
<evidence type="ECO:0000313" key="2">
    <source>
        <dbReference type="EMBL" id="CAE8624595.1"/>
    </source>
</evidence>
<dbReference type="AlphaFoldDB" id="A0A813IKE8"/>
<feature type="compositionally biased region" description="Low complexity" evidence="1">
    <location>
        <begin position="17"/>
        <end position="49"/>
    </location>
</feature>
<protein>
    <submittedName>
        <fullName evidence="3">Uncharacterized protein</fullName>
    </submittedName>
</protein>
<feature type="compositionally biased region" description="Low complexity" evidence="1">
    <location>
        <begin position="134"/>
        <end position="147"/>
    </location>
</feature>
<evidence type="ECO:0000313" key="3">
    <source>
        <dbReference type="EMBL" id="CAE8651607.1"/>
    </source>
</evidence>
<proteinExistence type="predicted"/>
<comment type="caution">
    <text evidence="3">The sequence shown here is derived from an EMBL/GenBank/DDBJ whole genome shotgun (WGS) entry which is preliminary data.</text>
</comment>
<feature type="region of interest" description="Disordered" evidence="1">
    <location>
        <begin position="1"/>
        <end position="168"/>
    </location>
</feature>
<dbReference type="Proteomes" id="UP000654075">
    <property type="component" value="Unassembled WGS sequence"/>
</dbReference>
<evidence type="ECO:0000256" key="1">
    <source>
        <dbReference type="SAM" id="MobiDB-lite"/>
    </source>
</evidence>
<sequence length="214" mass="22468">MDHSTSVPTLGFGGNGRSLFGGPSSPLSAASPSTGSSSACSMASFSLSGGNKPSCGEATPARTRQRARPVTMVDIRSNSPEVRNLEDQLQGESKRSSSRSPVRCSRTRSLTEDAGLSSPVRRRPLGLADRKPGSLKLSGSLLSMKSFSSDHHVGSPESPMPGRDDYRSPNGGVAVVFFDFDGTLTATPGEKAARGRKQAELCDRASMLAPRLRA</sequence>
<accession>A0A813IKE8</accession>
<dbReference type="EMBL" id="CAJNNW010009980">
    <property type="protein sequence ID" value="CAE8651607.1"/>
    <property type="molecule type" value="Genomic_DNA"/>
</dbReference>
<reference evidence="3" key="1">
    <citation type="submission" date="2021-02" db="EMBL/GenBank/DDBJ databases">
        <authorList>
            <person name="Dougan E. K."/>
            <person name="Rhodes N."/>
            <person name="Thang M."/>
            <person name="Chan C."/>
        </authorList>
    </citation>
    <scope>NUCLEOTIDE SEQUENCE</scope>
</reference>
<organism evidence="3 4">
    <name type="scientific">Polarella glacialis</name>
    <name type="common">Dinoflagellate</name>
    <dbReference type="NCBI Taxonomy" id="89957"/>
    <lineage>
        <taxon>Eukaryota</taxon>
        <taxon>Sar</taxon>
        <taxon>Alveolata</taxon>
        <taxon>Dinophyceae</taxon>
        <taxon>Suessiales</taxon>
        <taxon>Suessiaceae</taxon>
        <taxon>Polarella</taxon>
    </lineage>
</organism>
<feature type="non-terminal residue" evidence="3">
    <location>
        <position position="214"/>
    </location>
</feature>
<name>A0A813IKE8_POLGL</name>
<evidence type="ECO:0000313" key="5">
    <source>
        <dbReference type="Proteomes" id="UP000654075"/>
    </source>
</evidence>
<dbReference type="EMBL" id="CAJNNV010028431">
    <property type="protein sequence ID" value="CAE8624595.1"/>
    <property type="molecule type" value="Genomic_DNA"/>
</dbReference>
<feature type="compositionally biased region" description="Low complexity" evidence="1">
    <location>
        <begin position="98"/>
        <end position="108"/>
    </location>
</feature>
<dbReference type="OrthoDB" id="431091at2759"/>
<evidence type="ECO:0000313" key="4">
    <source>
        <dbReference type="Proteomes" id="UP000626109"/>
    </source>
</evidence>
<gene>
    <name evidence="2" type="ORF">PGLA1383_LOCUS41703</name>
    <name evidence="3" type="ORF">PGLA2088_LOCUS9132</name>
</gene>
<keyword evidence="5" id="KW-1185">Reference proteome</keyword>